<name>A0ABN2XZA0_9MICC</name>
<proteinExistence type="predicted"/>
<evidence type="ECO:0000313" key="1">
    <source>
        <dbReference type="EMBL" id="GAA2119871.1"/>
    </source>
</evidence>
<sequence>MESCLVPAHCFQKRVRADQIRVHKRPRITQRIVVVGFCREMHHGIRVADQRIHEFGIRDIPHDQFAPLRVHTVQTCTISCVGQLVQYRHGIIRVFEHVTDKIGSDETRAPGDKKISHNG</sequence>
<organism evidence="1 2">
    <name type="scientific">Kocuria atrinae</name>
    <dbReference type="NCBI Taxonomy" id="592377"/>
    <lineage>
        <taxon>Bacteria</taxon>
        <taxon>Bacillati</taxon>
        <taxon>Actinomycetota</taxon>
        <taxon>Actinomycetes</taxon>
        <taxon>Micrococcales</taxon>
        <taxon>Micrococcaceae</taxon>
        <taxon>Kocuria</taxon>
    </lineage>
</organism>
<protein>
    <submittedName>
        <fullName evidence="1">Uncharacterized protein</fullName>
    </submittedName>
</protein>
<evidence type="ECO:0000313" key="2">
    <source>
        <dbReference type="Proteomes" id="UP001500166"/>
    </source>
</evidence>
<comment type="caution">
    <text evidence="1">The sequence shown here is derived from an EMBL/GenBank/DDBJ whole genome shotgun (WGS) entry which is preliminary data.</text>
</comment>
<accession>A0ABN2XZA0</accession>
<gene>
    <name evidence="1" type="ORF">GCM10009824_21110</name>
</gene>
<reference evidence="1 2" key="1">
    <citation type="journal article" date="2019" name="Int. J. Syst. Evol. Microbiol.">
        <title>The Global Catalogue of Microorganisms (GCM) 10K type strain sequencing project: providing services to taxonomists for standard genome sequencing and annotation.</title>
        <authorList>
            <consortium name="The Broad Institute Genomics Platform"/>
            <consortium name="The Broad Institute Genome Sequencing Center for Infectious Disease"/>
            <person name="Wu L."/>
            <person name="Ma J."/>
        </authorList>
    </citation>
    <scope>NUCLEOTIDE SEQUENCE [LARGE SCALE GENOMIC DNA]</scope>
    <source>
        <strain evidence="1 2">JCM 15914</strain>
    </source>
</reference>
<dbReference type="EMBL" id="BAAAQA010000021">
    <property type="protein sequence ID" value="GAA2119871.1"/>
    <property type="molecule type" value="Genomic_DNA"/>
</dbReference>
<keyword evidence="2" id="KW-1185">Reference proteome</keyword>
<dbReference type="Proteomes" id="UP001500166">
    <property type="component" value="Unassembled WGS sequence"/>
</dbReference>